<evidence type="ECO:0000256" key="8">
    <source>
        <dbReference type="ARBA" id="ARBA00023242"/>
    </source>
</evidence>
<evidence type="ECO:0000313" key="12">
    <source>
        <dbReference type="EMBL" id="EOA84883.1"/>
    </source>
</evidence>
<evidence type="ECO:0000256" key="7">
    <source>
        <dbReference type="ARBA" id="ARBA00022776"/>
    </source>
</evidence>
<feature type="region of interest" description="Disordered" evidence="11">
    <location>
        <begin position="758"/>
        <end position="779"/>
    </location>
</feature>
<gene>
    <name evidence="12" type="ORF">SETTUDRAFT_171896</name>
</gene>
<organism evidence="12 13">
    <name type="scientific">Exserohilum turcicum (strain 28A)</name>
    <name type="common">Northern leaf blight fungus</name>
    <name type="synonym">Setosphaeria turcica</name>
    <dbReference type="NCBI Taxonomy" id="671987"/>
    <lineage>
        <taxon>Eukaryota</taxon>
        <taxon>Fungi</taxon>
        <taxon>Dikarya</taxon>
        <taxon>Ascomycota</taxon>
        <taxon>Pezizomycotina</taxon>
        <taxon>Dothideomycetes</taxon>
        <taxon>Pleosporomycetidae</taxon>
        <taxon>Pleosporales</taxon>
        <taxon>Pleosporineae</taxon>
        <taxon>Pleosporaceae</taxon>
        <taxon>Exserohilum</taxon>
    </lineage>
</organism>
<protein>
    <recommendedName>
        <fullName evidence="3">Spindle assembly checkpoint component MAD1</fullName>
    </recommendedName>
</protein>
<dbReference type="AlphaFoldDB" id="R0JV31"/>
<dbReference type="GO" id="GO:0051301">
    <property type="term" value="P:cell division"/>
    <property type="evidence" value="ECO:0007669"/>
    <property type="project" value="UniProtKB-KW"/>
</dbReference>
<keyword evidence="6" id="KW-0808">Transferase</keyword>
<dbReference type="Proteomes" id="UP000016935">
    <property type="component" value="Unassembled WGS sequence"/>
</dbReference>
<evidence type="ECO:0000256" key="1">
    <source>
        <dbReference type="ARBA" id="ARBA00004123"/>
    </source>
</evidence>
<dbReference type="GO" id="GO:0007094">
    <property type="term" value="P:mitotic spindle assembly checkpoint signaling"/>
    <property type="evidence" value="ECO:0007669"/>
    <property type="project" value="InterPro"/>
</dbReference>
<dbReference type="Gene3D" id="3.40.50.150">
    <property type="entry name" value="Vaccinia Virus protein VP39"/>
    <property type="match status" value="1"/>
</dbReference>
<evidence type="ECO:0000256" key="5">
    <source>
        <dbReference type="ARBA" id="ARBA00022618"/>
    </source>
</evidence>
<dbReference type="STRING" id="671987.R0JV31"/>
<dbReference type="FunFam" id="3.30.457.60:FF:000006">
    <property type="entry name" value="Spindle assembly checkpoint component MAD1"/>
    <property type="match status" value="1"/>
</dbReference>
<reference evidence="12 13" key="2">
    <citation type="journal article" date="2013" name="PLoS Genet.">
        <title>Comparative genome structure, secondary metabolite, and effector coding capacity across Cochliobolus pathogens.</title>
        <authorList>
            <person name="Condon B.J."/>
            <person name="Leng Y."/>
            <person name="Wu D."/>
            <person name="Bushley K.E."/>
            <person name="Ohm R.A."/>
            <person name="Otillar R."/>
            <person name="Martin J."/>
            <person name="Schackwitz W."/>
            <person name="Grimwood J."/>
            <person name="MohdZainudin N."/>
            <person name="Xue C."/>
            <person name="Wang R."/>
            <person name="Manning V.A."/>
            <person name="Dhillon B."/>
            <person name="Tu Z.J."/>
            <person name="Steffenson B.J."/>
            <person name="Salamov A."/>
            <person name="Sun H."/>
            <person name="Lowry S."/>
            <person name="LaButti K."/>
            <person name="Han J."/>
            <person name="Copeland A."/>
            <person name="Lindquist E."/>
            <person name="Barry K."/>
            <person name="Schmutz J."/>
            <person name="Baker S.E."/>
            <person name="Ciuffetti L.M."/>
            <person name="Grigoriev I.V."/>
            <person name="Zhong S."/>
            <person name="Turgeon B.G."/>
        </authorList>
    </citation>
    <scope>NUCLEOTIDE SEQUENCE [LARGE SCALE GENOMIC DNA]</scope>
    <source>
        <strain evidence="13">28A</strain>
    </source>
</reference>
<sequence length="1003" mass="114063">MPSRVPIKMLRGAGGTYVRTSAIDLLVAKFLVTYPSAPKQIISLGAGTDTRFFRLLDQYPETRLIYHEIDFPTNTSAKIAAIQRQPLLHRKLLQTPSDSASYHSDDYNVHALDLRCLADPSDKAPLPQIPNLDSNVPTLILSEMCLVYLQPSTVQSVVSSLLTHYLRPTTPASLILYEPILPQDAFGQTMIANLRTRNIHLHTLTAYPGLDDQRARLQSYGLGAGAKAADTHTIWQRWISDGEKERIAGLEFLDELEELDMLLKHYCVAWGWRDGEGDDKAATMAVRNTTQPSFNFLTGEEEPAPAPAPAKREPLRETSRTTLRASQNAPHTVVPSDPINEDLRAQLNTLRYELETAKQEKEMMKLEHAQELRDAQNRADTDFRKAQQVEASSSNIAKKYESLSREMSELQTRTANERLALERRLRESQEKAQSIQEEYDEVKEELSTSQRQNEHRYNTLQTEHRKLKESMEEMQADLQAKVNALQATQRALAEKEEEAGQKEAEVLRLKAITGDAETLAVIKRELSDQVAHIKKLETLTREQNAELKQYRKQHKAIEVVEEEKRSLQTKLRMMDDLQRQLGEAELRRQVLEEERDSWTSYLEAEAETHGQVMFETPQDLARAFIQERIERTDLLNRLGEIKPELTVKEATIQALEEEKVQLQAEIQQLKTVGSTSAANSADAKARARLERQKTLATKEVEFLRAQVKAFDDEEREMQPDMYDAAKSERIKELEDLVDQYRKEVDTLQKEFNGLEKPTTAVAGQKRPLETDENEERVGELRRKNRQLQDDLHALQKKMKLVESEYTAQHSQLKKLKESSRTRVLELKSNPTADAEALKLSTVRTLREANAQLLDQLENGKQAPSSVPLATLDAARDELEELKAQLASSSKKIVRLKQIWTAKSLEFREAVASILGWKLDFMPNGRVKVTSMFKPADDDAENSIVFDGENGTMKVSGGEHSLFANEIRDQIVYWVEGRKEIPCFLSALTLEFWERGPGGQTMHG</sequence>
<evidence type="ECO:0000256" key="10">
    <source>
        <dbReference type="SAM" id="Coils"/>
    </source>
</evidence>
<dbReference type="eggNOG" id="KOG2918">
    <property type="taxonomic scope" value="Eukaryota"/>
</dbReference>
<keyword evidence="7" id="KW-0498">Mitosis</keyword>
<dbReference type="InterPro" id="IPR029063">
    <property type="entry name" value="SAM-dependent_MTases_sf"/>
</dbReference>
<feature type="coiled-coil region" evidence="10">
    <location>
        <begin position="842"/>
        <end position="898"/>
    </location>
</feature>
<evidence type="ECO:0000256" key="4">
    <source>
        <dbReference type="ARBA" id="ARBA00022603"/>
    </source>
</evidence>
<dbReference type="RefSeq" id="XP_008027405.1">
    <property type="nucleotide sequence ID" value="XM_008029214.1"/>
</dbReference>
<dbReference type="Gene3D" id="6.10.250.90">
    <property type="match status" value="1"/>
</dbReference>
<evidence type="ECO:0000256" key="2">
    <source>
        <dbReference type="ARBA" id="ARBA00008029"/>
    </source>
</evidence>
<proteinExistence type="inferred from homology"/>
<dbReference type="GO" id="GO:0051315">
    <property type="term" value="P:attachment of mitotic spindle microtubules to kinetochore"/>
    <property type="evidence" value="ECO:0007669"/>
    <property type="project" value="TreeGrafter"/>
</dbReference>
<dbReference type="Pfam" id="PF04072">
    <property type="entry name" value="LCM"/>
    <property type="match status" value="1"/>
</dbReference>
<feature type="compositionally biased region" description="Basic and acidic residues" evidence="11">
    <location>
        <begin position="310"/>
        <end position="319"/>
    </location>
</feature>
<dbReference type="GO" id="GO:0005635">
    <property type="term" value="C:nuclear envelope"/>
    <property type="evidence" value="ECO:0007669"/>
    <property type="project" value="TreeGrafter"/>
</dbReference>
<dbReference type="GO" id="GO:0008168">
    <property type="term" value="F:methyltransferase activity"/>
    <property type="evidence" value="ECO:0007669"/>
    <property type="project" value="UniProtKB-KW"/>
</dbReference>
<name>R0JV31_EXST2</name>
<dbReference type="Gene3D" id="3.30.457.60">
    <property type="match status" value="1"/>
</dbReference>
<keyword evidence="13" id="KW-1185">Reference proteome</keyword>
<dbReference type="GO" id="GO:0000776">
    <property type="term" value="C:kinetochore"/>
    <property type="evidence" value="ECO:0007669"/>
    <property type="project" value="TreeGrafter"/>
</dbReference>
<dbReference type="InterPro" id="IPR008672">
    <property type="entry name" value="Mad1"/>
</dbReference>
<dbReference type="Gene3D" id="1.20.5.170">
    <property type="match status" value="1"/>
</dbReference>
<keyword evidence="9" id="KW-0131">Cell cycle</keyword>
<comment type="subcellular location">
    <subcellularLocation>
        <location evidence="1">Nucleus</location>
    </subcellularLocation>
</comment>
<dbReference type="SUPFAM" id="SSF53335">
    <property type="entry name" value="S-adenosyl-L-methionine-dependent methyltransferases"/>
    <property type="match status" value="1"/>
</dbReference>
<dbReference type="PANTHER" id="PTHR23168">
    <property type="entry name" value="MITOTIC SPINDLE ASSEMBLY CHECKPOINT PROTEIN MAD1 MITOTIC ARREST DEFICIENT-LIKE PROTEIN 1"/>
    <property type="match status" value="1"/>
</dbReference>
<accession>R0JV31</accession>
<feature type="region of interest" description="Disordered" evidence="11">
    <location>
        <begin position="431"/>
        <end position="456"/>
    </location>
</feature>
<dbReference type="Pfam" id="PF05557">
    <property type="entry name" value="MAD"/>
    <property type="match status" value="1"/>
</dbReference>
<dbReference type="HOGENOM" id="CLU_010064_1_0_1"/>
<dbReference type="GO" id="GO:0072686">
    <property type="term" value="C:mitotic spindle"/>
    <property type="evidence" value="ECO:0007669"/>
    <property type="project" value="TreeGrafter"/>
</dbReference>
<evidence type="ECO:0000256" key="11">
    <source>
        <dbReference type="SAM" id="MobiDB-lite"/>
    </source>
</evidence>
<dbReference type="eggNOG" id="KOG4593">
    <property type="taxonomic scope" value="Eukaryota"/>
</dbReference>
<evidence type="ECO:0000256" key="6">
    <source>
        <dbReference type="ARBA" id="ARBA00022679"/>
    </source>
</evidence>
<reference evidence="12 13" key="1">
    <citation type="journal article" date="2012" name="PLoS Pathog.">
        <title>Diverse lifestyles and strategies of plant pathogenesis encoded in the genomes of eighteen Dothideomycetes fungi.</title>
        <authorList>
            <person name="Ohm R.A."/>
            <person name="Feau N."/>
            <person name="Henrissat B."/>
            <person name="Schoch C.L."/>
            <person name="Horwitz B.A."/>
            <person name="Barry K.W."/>
            <person name="Condon B.J."/>
            <person name="Copeland A.C."/>
            <person name="Dhillon B."/>
            <person name="Glaser F."/>
            <person name="Hesse C.N."/>
            <person name="Kosti I."/>
            <person name="LaButti K."/>
            <person name="Lindquist E.A."/>
            <person name="Lucas S."/>
            <person name="Salamov A.A."/>
            <person name="Bradshaw R.E."/>
            <person name="Ciuffetti L."/>
            <person name="Hamelin R.C."/>
            <person name="Kema G.H.J."/>
            <person name="Lawrence C."/>
            <person name="Scott J.A."/>
            <person name="Spatafora J.W."/>
            <person name="Turgeon B.G."/>
            <person name="de Wit P.J.G.M."/>
            <person name="Zhong S."/>
            <person name="Goodwin S.B."/>
            <person name="Grigoriev I.V."/>
        </authorList>
    </citation>
    <scope>NUCLEOTIDE SEQUENCE [LARGE SCALE GENOMIC DNA]</scope>
    <source>
        <strain evidence="13">28A</strain>
    </source>
</reference>
<keyword evidence="10" id="KW-0175">Coiled coil</keyword>
<comment type="similarity">
    <text evidence="2">Belongs to the MAD1 family.</text>
</comment>
<dbReference type="GO" id="GO:0032259">
    <property type="term" value="P:methylation"/>
    <property type="evidence" value="ECO:0007669"/>
    <property type="project" value="UniProtKB-KW"/>
</dbReference>
<dbReference type="InterPro" id="IPR007213">
    <property type="entry name" value="Ppm1/Ppm2/Tcmp"/>
</dbReference>
<dbReference type="PANTHER" id="PTHR23168:SF0">
    <property type="entry name" value="MITOTIC SPINDLE ASSEMBLY CHECKPOINT PROTEIN MAD1"/>
    <property type="match status" value="1"/>
</dbReference>
<dbReference type="OrthoDB" id="331602at2759"/>
<keyword evidence="8" id="KW-0539">Nucleus</keyword>
<feature type="compositionally biased region" description="Polar residues" evidence="11">
    <location>
        <begin position="320"/>
        <end position="330"/>
    </location>
</feature>
<keyword evidence="4" id="KW-0489">Methyltransferase</keyword>
<dbReference type="GeneID" id="19401141"/>
<evidence type="ECO:0000313" key="13">
    <source>
        <dbReference type="Proteomes" id="UP000016935"/>
    </source>
</evidence>
<keyword evidence="5" id="KW-0132">Cell division</keyword>
<evidence type="ECO:0000256" key="9">
    <source>
        <dbReference type="ARBA" id="ARBA00023306"/>
    </source>
</evidence>
<feature type="region of interest" description="Disordered" evidence="11">
    <location>
        <begin position="295"/>
        <end position="338"/>
    </location>
</feature>
<evidence type="ECO:0000256" key="3">
    <source>
        <dbReference type="ARBA" id="ARBA00022019"/>
    </source>
</evidence>
<dbReference type="EMBL" id="KB908703">
    <property type="protein sequence ID" value="EOA84883.1"/>
    <property type="molecule type" value="Genomic_DNA"/>
</dbReference>